<feature type="transmembrane region" description="Helical" evidence="2">
    <location>
        <begin position="480"/>
        <end position="503"/>
    </location>
</feature>
<accession>A0AAF3EUC7</accession>
<keyword evidence="2" id="KW-0812">Transmembrane</keyword>
<keyword evidence="2" id="KW-1133">Transmembrane helix</keyword>
<dbReference type="PANTHER" id="PTHR38553">
    <property type="entry name" value="PROTEIN CBG19621"/>
    <property type="match status" value="1"/>
</dbReference>
<dbReference type="WBParaSite" id="MBELARI_LOCUS17762">
    <property type="protein sequence ID" value="MBELARI_LOCUS17762"/>
    <property type="gene ID" value="MBELARI_LOCUS17762"/>
</dbReference>
<sequence>MWLLFLFITPIFGVYLPFEQRYVSINGGPPLPVQYVHISQLHKTQPERKALASKLQKFSGEKSLEEAKMGTNSPDLSANLSQLFGREQGLVSRFPTLIPAQEQLLYRKLGLQKKHRHRRHRRHRKHRKHGKKRRRRHHKKKRRHGKKKENGDEHVVENGPLTQILEEKNGITSLTHKFDEKLARKSDPDIDNMRVERTERINLPDYTQETKISHNKHLSPSTMAILQRLRTSGSFLNPTNPWSTTSHSSNFYQHPLFSQPVIIKRPVTNLLRISFKTDSPTRSPSLQWVLPTPHHGDIIPSHQFAFPPLDSLDWWRGWLEPEGNKSTSHNKSIDVMCASCFSDQPDALACTRSILVSTLALLSALVAIKRIIDLHRTNPSPIRLLIFLLILLQCLAGSFEWLVGWTTQLALFITYAKAIELLIICYFYLDLASKIMHWSSLAGKRLCFSSLILLFTYFTLFLVMGFLLSIEPWTDCHAPYWIWFSCGEFLTVQLMVFSFLLIVNRMNRISASPNIHQRQRRQLFTLFWVFETSCLADLGYHISLYILADDEKGCSGIFEHQQLRYSMLKFPYDIVSFLLPAWTLLYFFRPQRKDGFDQQDSQESSLPSISGIADVIVVRNWRRRYRPLVQDNSQYVPAPELRRTVQQRVRREGTRGADNGVVRRVSSAPQIAQRRISISRSYISSTLYSIPEEIQQLHPHSSGMIDTGELMIASSIDNLSMVPQIEEDD</sequence>
<dbReference type="Proteomes" id="UP000887575">
    <property type="component" value="Unassembled WGS sequence"/>
</dbReference>
<feature type="transmembrane region" description="Helical" evidence="2">
    <location>
        <begin position="568"/>
        <end position="588"/>
    </location>
</feature>
<evidence type="ECO:0000313" key="3">
    <source>
        <dbReference type="Proteomes" id="UP000887575"/>
    </source>
</evidence>
<feature type="compositionally biased region" description="Basic residues" evidence="1">
    <location>
        <begin position="110"/>
        <end position="147"/>
    </location>
</feature>
<proteinExistence type="predicted"/>
<feature type="transmembrane region" description="Helical" evidence="2">
    <location>
        <begin position="450"/>
        <end position="468"/>
    </location>
</feature>
<dbReference type="PANTHER" id="PTHR38553:SF1">
    <property type="entry name" value="G PROTEIN-COUPLED RECEPTOR"/>
    <property type="match status" value="1"/>
</dbReference>
<feature type="transmembrane region" description="Helical" evidence="2">
    <location>
        <begin position="523"/>
        <end position="548"/>
    </location>
</feature>
<organism evidence="3 4">
    <name type="scientific">Mesorhabditis belari</name>
    <dbReference type="NCBI Taxonomy" id="2138241"/>
    <lineage>
        <taxon>Eukaryota</taxon>
        <taxon>Metazoa</taxon>
        <taxon>Ecdysozoa</taxon>
        <taxon>Nematoda</taxon>
        <taxon>Chromadorea</taxon>
        <taxon>Rhabditida</taxon>
        <taxon>Rhabditina</taxon>
        <taxon>Rhabditomorpha</taxon>
        <taxon>Rhabditoidea</taxon>
        <taxon>Rhabditidae</taxon>
        <taxon>Mesorhabditinae</taxon>
        <taxon>Mesorhabditis</taxon>
    </lineage>
</organism>
<evidence type="ECO:0000313" key="4">
    <source>
        <dbReference type="WBParaSite" id="MBELARI_LOCUS17762"/>
    </source>
</evidence>
<feature type="region of interest" description="Disordered" evidence="1">
    <location>
        <begin position="110"/>
        <end position="156"/>
    </location>
</feature>
<feature type="transmembrane region" description="Helical" evidence="2">
    <location>
        <begin position="409"/>
        <end position="429"/>
    </location>
</feature>
<feature type="transmembrane region" description="Helical" evidence="2">
    <location>
        <begin position="384"/>
        <end position="403"/>
    </location>
</feature>
<keyword evidence="2" id="KW-0472">Membrane</keyword>
<reference evidence="4" key="1">
    <citation type="submission" date="2024-02" db="UniProtKB">
        <authorList>
            <consortium name="WormBaseParasite"/>
        </authorList>
    </citation>
    <scope>IDENTIFICATION</scope>
</reference>
<evidence type="ECO:0000256" key="1">
    <source>
        <dbReference type="SAM" id="MobiDB-lite"/>
    </source>
</evidence>
<name>A0AAF3EUC7_9BILA</name>
<feature type="transmembrane region" description="Helical" evidence="2">
    <location>
        <begin position="354"/>
        <end position="372"/>
    </location>
</feature>
<evidence type="ECO:0000256" key="2">
    <source>
        <dbReference type="SAM" id="Phobius"/>
    </source>
</evidence>
<keyword evidence="3" id="KW-1185">Reference proteome</keyword>
<dbReference type="AlphaFoldDB" id="A0AAF3EUC7"/>
<protein>
    <submittedName>
        <fullName evidence="4">Uncharacterized protein</fullName>
    </submittedName>
</protein>